<dbReference type="PANTHER" id="PTHR11693">
    <property type="entry name" value="ATP SYNTHASE GAMMA CHAIN"/>
    <property type="match status" value="1"/>
</dbReference>
<evidence type="ECO:0000256" key="1">
    <source>
        <dbReference type="ARBA" id="ARBA00003456"/>
    </source>
</evidence>
<evidence type="ECO:0000256" key="5">
    <source>
        <dbReference type="ARBA" id="ARBA00022781"/>
    </source>
</evidence>
<sequence length="302" mass="33910">MSQLTAIKDRIKTITNLSQVTKAMEMVTRTKVNKIRQNFNNAKNYQACFAQIFAQIAGQRRCKAVAGNGSATPEKYCLAFFAHKGFCGGFNDKLLAKLQIVLDNEKRENGRSAALWLLGRASAKWQHYIKHAYTALTAAEKNYQAETAPLVAEIAGKILAGQNIEVYLAYNELLSVLEQSPVIKKIYPFDAAKALDIESGILRIRCRNVQNETILEPAAEIIYPEILRGYLSACLDKAYWESAAGEYYARLVSMQSANKNARLILQNLTLQYNKTRQMRITQELSEVVSAFDVLRALENKEA</sequence>
<name>A0A388T8E7_TERA1</name>
<keyword evidence="7" id="KW-0472">Membrane</keyword>
<comment type="subcellular location">
    <subcellularLocation>
        <location evidence="2">Membrane</location>
        <topology evidence="2">Peripheral membrane protein</topology>
    </subcellularLocation>
</comment>
<dbReference type="Gene3D" id="3.40.1380.10">
    <property type="match status" value="1"/>
</dbReference>
<dbReference type="Proteomes" id="UP000269352">
    <property type="component" value="Unassembled WGS sequence"/>
</dbReference>
<dbReference type="AlphaFoldDB" id="A0A388T8E7"/>
<dbReference type="InterPro" id="IPR000131">
    <property type="entry name" value="ATP_synth_F1_gsu"/>
</dbReference>
<evidence type="ECO:0000313" key="10">
    <source>
        <dbReference type="EMBL" id="GBR72632.1"/>
    </source>
</evidence>
<protein>
    <submittedName>
        <fullName evidence="10">F0F1 ATP synthase subunit gamma</fullName>
    </submittedName>
</protein>
<dbReference type="PANTHER" id="PTHR11693:SF22">
    <property type="entry name" value="ATP SYNTHASE SUBUNIT GAMMA, MITOCHONDRIAL"/>
    <property type="match status" value="1"/>
</dbReference>
<dbReference type="EMBL" id="BGZN01000001">
    <property type="protein sequence ID" value="GBR72632.1"/>
    <property type="molecule type" value="Genomic_DNA"/>
</dbReference>
<dbReference type="CDD" id="cd12151">
    <property type="entry name" value="F1-ATPase_gamma"/>
    <property type="match status" value="1"/>
</dbReference>
<dbReference type="Pfam" id="PF00231">
    <property type="entry name" value="ATP-synt"/>
    <property type="match status" value="1"/>
</dbReference>
<keyword evidence="11" id="KW-1185">Reference proteome</keyword>
<dbReference type="GO" id="GO:0046933">
    <property type="term" value="F:proton-transporting ATP synthase activity, rotational mechanism"/>
    <property type="evidence" value="ECO:0007669"/>
    <property type="project" value="InterPro"/>
</dbReference>
<evidence type="ECO:0000256" key="6">
    <source>
        <dbReference type="ARBA" id="ARBA00023065"/>
    </source>
</evidence>
<evidence type="ECO:0000256" key="8">
    <source>
        <dbReference type="ARBA" id="ARBA00023196"/>
    </source>
</evidence>
<dbReference type="PRINTS" id="PR00126">
    <property type="entry name" value="ATPASEGAMMA"/>
</dbReference>
<accession>A0A388T8E7</accession>
<keyword evidence="6" id="KW-0406">Ion transport</keyword>
<gene>
    <name evidence="10" type="primary">atpG</name>
    <name evidence="10" type="ORF">NO1_0136</name>
</gene>
<dbReference type="InterPro" id="IPR035968">
    <property type="entry name" value="ATP_synth_F1_ATPase_gsu"/>
</dbReference>
<evidence type="ECO:0000256" key="7">
    <source>
        <dbReference type="ARBA" id="ARBA00023136"/>
    </source>
</evidence>
<comment type="similarity">
    <text evidence="3">Belongs to the ATPase gamma chain family.</text>
</comment>
<comment type="caution">
    <text evidence="10">The sequence shown here is derived from an EMBL/GenBank/DDBJ whole genome shotgun (WGS) entry which is preliminary data.</text>
</comment>
<dbReference type="GO" id="GO:0045259">
    <property type="term" value="C:proton-transporting ATP synthase complex"/>
    <property type="evidence" value="ECO:0007669"/>
    <property type="project" value="UniProtKB-KW"/>
</dbReference>
<organism evidence="10 11">
    <name type="scientific">Termititenax aidoneus</name>
    <dbReference type="NCBI Taxonomy" id="2218524"/>
    <lineage>
        <taxon>Bacteria</taxon>
        <taxon>Bacillati</taxon>
        <taxon>Candidatus Margulisiibacteriota</taxon>
        <taxon>Candidatus Termititenacia</taxon>
        <taxon>Candidatus Termititenacales</taxon>
        <taxon>Candidatus Termititenacaceae</taxon>
        <taxon>Candidatus Termititenax</taxon>
    </lineage>
</organism>
<keyword evidence="8" id="KW-0139">CF(1)</keyword>
<evidence type="ECO:0000256" key="4">
    <source>
        <dbReference type="ARBA" id="ARBA00022448"/>
    </source>
</evidence>
<proteinExistence type="inferred from homology"/>
<dbReference type="SUPFAM" id="SSF52943">
    <property type="entry name" value="ATP synthase (F1-ATPase), gamma subunit"/>
    <property type="match status" value="1"/>
</dbReference>
<evidence type="ECO:0000256" key="9">
    <source>
        <dbReference type="ARBA" id="ARBA00023310"/>
    </source>
</evidence>
<keyword evidence="5" id="KW-0375">Hydrogen ion transport</keyword>
<evidence type="ECO:0000313" key="11">
    <source>
        <dbReference type="Proteomes" id="UP000269352"/>
    </source>
</evidence>
<dbReference type="Gene3D" id="1.10.287.80">
    <property type="entry name" value="ATP synthase, gamma subunit, helix hairpin domain"/>
    <property type="match status" value="1"/>
</dbReference>
<reference evidence="10 11" key="1">
    <citation type="journal article" date="2019" name="ISME J.">
        <title>Genome analyses of uncultured TG2/ZB3 bacteria in 'Margulisbacteria' specifically attached to ectosymbiotic spirochetes of protists in the termite gut.</title>
        <authorList>
            <person name="Utami Y.D."/>
            <person name="Kuwahara H."/>
            <person name="Igai K."/>
            <person name="Murakami T."/>
            <person name="Sugaya K."/>
            <person name="Morikawa T."/>
            <person name="Nagura Y."/>
            <person name="Yuki M."/>
            <person name="Deevong P."/>
            <person name="Inoue T."/>
            <person name="Kihara K."/>
            <person name="Lo N."/>
            <person name="Yamada A."/>
            <person name="Ohkuma M."/>
            <person name="Hongoh Y."/>
        </authorList>
    </citation>
    <scope>NUCLEOTIDE SEQUENCE [LARGE SCALE GENOMIC DNA]</scope>
    <source>
        <strain evidence="10">NkOx7-01</strain>
    </source>
</reference>
<evidence type="ECO:0000256" key="2">
    <source>
        <dbReference type="ARBA" id="ARBA00004170"/>
    </source>
</evidence>
<keyword evidence="4" id="KW-0813">Transport</keyword>
<comment type="function">
    <text evidence="1">Produces ATP from ADP in the presence of a proton gradient across the membrane. The gamma chain is believed to be important in regulating ATPase activity and the flow of protons through the CF(0) complex.</text>
</comment>
<evidence type="ECO:0000256" key="3">
    <source>
        <dbReference type="ARBA" id="ARBA00007681"/>
    </source>
</evidence>
<keyword evidence="9" id="KW-0066">ATP synthesis</keyword>